<keyword evidence="2" id="KW-1185">Reference proteome</keyword>
<name>A0ABT9V0P2_9BACL</name>
<dbReference type="EMBL" id="JAUSTU010000003">
    <property type="protein sequence ID" value="MDQ0154514.1"/>
    <property type="molecule type" value="Genomic_DNA"/>
</dbReference>
<evidence type="ECO:0000313" key="1">
    <source>
        <dbReference type="EMBL" id="MDQ0154514.1"/>
    </source>
</evidence>
<organism evidence="1 2">
    <name type="scientific">Anoxybacillus andreesenii</name>
    <dbReference type="NCBI Taxonomy" id="1325932"/>
    <lineage>
        <taxon>Bacteria</taxon>
        <taxon>Bacillati</taxon>
        <taxon>Bacillota</taxon>
        <taxon>Bacilli</taxon>
        <taxon>Bacillales</taxon>
        <taxon>Anoxybacillaceae</taxon>
        <taxon>Anoxybacillus</taxon>
    </lineage>
</organism>
<accession>A0ABT9V0P2</accession>
<comment type="caution">
    <text evidence="1">The sequence shown here is derived from an EMBL/GenBank/DDBJ whole genome shotgun (WGS) entry which is preliminary data.</text>
</comment>
<protein>
    <submittedName>
        <fullName evidence="1">Uncharacterized protein</fullName>
    </submittedName>
</protein>
<dbReference type="Proteomes" id="UP001231362">
    <property type="component" value="Unassembled WGS sequence"/>
</dbReference>
<gene>
    <name evidence="1" type="ORF">J2S07_000818</name>
</gene>
<evidence type="ECO:0000313" key="2">
    <source>
        <dbReference type="Proteomes" id="UP001231362"/>
    </source>
</evidence>
<sequence length="36" mass="4420">MKDSQRLEEELIFQTEVMTSSQMTDFYLEFFLIQQI</sequence>
<proteinExistence type="predicted"/>
<reference evidence="1 2" key="1">
    <citation type="submission" date="2023-07" db="EMBL/GenBank/DDBJ databases">
        <title>Genomic Encyclopedia of Type Strains, Phase IV (KMG-IV): sequencing the most valuable type-strain genomes for metagenomic binning, comparative biology and taxonomic classification.</title>
        <authorList>
            <person name="Goeker M."/>
        </authorList>
    </citation>
    <scope>NUCLEOTIDE SEQUENCE [LARGE SCALE GENOMIC DNA]</scope>
    <source>
        <strain evidence="1 2">DSM 23948</strain>
    </source>
</reference>